<dbReference type="STRING" id="458817.Shal_2825"/>
<evidence type="ECO:0000256" key="8">
    <source>
        <dbReference type="SAM" id="Phobius"/>
    </source>
</evidence>
<evidence type="ECO:0000256" key="2">
    <source>
        <dbReference type="ARBA" id="ARBA00005658"/>
    </source>
</evidence>
<dbReference type="NCBIfam" id="TIGR00842">
    <property type="entry name" value="bcct"/>
    <property type="match status" value="1"/>
</dbReference>
<dbReference type="InterPro" id="IPR000060">
    <property type="entry name" value="BCCT_transptr"/>
</dbReference>
<name>B0TML7_SHEHH</name>
<feature type="transmembrane region" description="Helical" evidence="8">
    <location>
        <begin position="259"/>
        <end position="283"/>
    </location>
</feature>
<evidence type="ECO:0000256" key="7">
    <source>
        <dbReference type="ARBA" id="ARBA00023136"/>
    </source>
</evidence>
<feature type="transmembrane region" description="Helical" evidence="8">
    <location>
        <begin position="468"/>
        <end position="488"/>
    </location>
</feature>
<dbReference type="GO" id="GO:0005886">
    <property type="term" value="C:plasma membrane"/>
    <property type="evidence" value="ECO:0007669"/>
    <property type="project" value="UniProtKB-SubCell"/>
</dbReference>
<dbReference type="AlphaFoldDB" id="B0TML7"/>
<dbReference type="KEGG" id="shl:Shal_2825"/>
<dbReference type="HOGENOM" id="CLU_010118_3_1_6"/>
<keyword evidence="4" id="KW-1003">Cell membrane</keyword>
<dbReference type="EMBL" id="CP000931">
    <property type="protein sequence ID" value="ABZ77377.1"/>
    <property type="molecule type" value="Genomic_DNA"/>
</dbReference>
<evidence type="ECO:0000256" key="1">
    <source>
        <dbReference type="ARBA" id="ARBA00004651"/>
    </source>
</evidence>
<keyword evidence="5 8" id="KW-0812">Transmembrane</keyword>
<dbReference type="PANTHER" id="PTHR30047:SF7">
    <property type="entry name" value="HIGH-AFFINITY CHOLINE TRANSPORT PROTEIN"/>
    <property type="match status" value="1"/>
</dbReference>
<evidence type="ECO:0000256" key="6">
    <source>
        <dbReference type="ARBA" id="ARBA00022989"/>
    </source>
</evidence>
<feature type="transmembrane region" description="Helical" evidence="8">
    <location>
        <begin position="310"/>
        <end position="332"/>
    </location>
</feature>
<evidence type="ECO:0000256" key="3">
    <source>
        <dbReference type="ARBA" id="ARBA00022448"/>
    </source>
</evidence>
<protein>
    <submittedName>
        <fullName evidence="9">Choline/carnitine/betaine transporter</fullName>
    </submittedName>
</protein>
<dbReference type="eggNOG" id="COG1292">
    <property type="taxonomic scope" value="Bacteria"/>
</dbReference>
<comment type="similarity">
    <text evidence="2">Belongs to the BCCT transporter (TC 2.A.15) family.</text>
</comment>
<dbReference type="OrthoDB" id="9775735at2"/>
<dbReference type="Proteomes" id="UP000001317">
    <property type="component" value="Chromosome"/>
</dbReference>
<feature type="transmembrane region" description="Helical" evidence="8">
    <location>
        <begin position="12"/>
        <end position="30"/>
    </location>
</feature>
<evidence type="ECO:0000256" key="4">
    <source>
        <dbReference type="ARBA" id="ARBA00022475"/>
    </source>
</evidence>
<dbReference type="GO" id="GO:0022857">
    <property type="term" value="F:transmembrane transporter activity"/>
    <property type="evidence" value="ECO:0007669"/>
    <property type="project" value="InterPro"/>
</dbReference>
<evidence type="ECO:0000313" key="9">
    <source>
        <dbReference type="EMBL" id="ABZ77377.1"/>
    </source>
</evidence>
<dbReference type="NCBIfam" id="NF007399">
    <property type="entry name" value="PRK09928.1"/>
    <property type="match status" value="1"/>
</dbReference>
<proteinExistence type="inferred from homology"/>
<feature type="transmembrane region" description="Helical" evidence="8">
    <location>
        <begin position="388"/>
        <end position="416"/>
    </location>
</feature>
<feature type="transmembrane region" description="Helical" evidence="8">
    <location>
        <begin position="180"/>
        <end position="206"/>
    </location>
</feature>
<keyword evidence="3" id="KW-0813">Transport</keyword>
<keyword evidence="7 8" id="KW-0472">Membrane</keyword>
<dbReference type="RefSeq" id="WP_012277904.1">
    <property type="nucleotide sequence ID" value="NC_010334.1"/>
</dbReference>
<dbReference type="InterPro" id="IPR018093">
    <property type="entry name" value="BCCT_CS"/>
</dbReference>
<sequence>MSIKSSINPPVFFSSVILITLMVVVCAVWPTQSQDIFKTAQSWFELKAGWLYILGVAIFLIFIIFVMVSRFGDIKLGPDHAEPDYTYKSWIAMLFSAGMGIGLMFFGVAEPVMHYMAPPDADPLTIQAAKDAMKITFFHWGIHAWAIYAVVALSLAYFSYRHKLPLLPRSALYPLIGDKIYGPIGHAVDTFAVLGTMFGVATSLGFGVLQLNSGLNYLLDVPVNTTVQVGLIIGVCLIATVSVFSGLDKGVKRLSELNLFLAVLLLLFVLVFGPTVELLQAFVQNTGAYLSDIVGKTFNLYAYEQKNDWIGGWTLLYWGWWISWSPFVGTFIARVSRGRTIREFLVGVLFVPSALTFLWMTGFGNSAIDVIANGGTYLSDAVSSDVSVALFVFFEHLPFSTLLSTIALCLVVTFFVTSSDSGSLVIDNLTSGGDHNAPVWQRIFWALMQGVVASVLLLAGGLQALQTAAIASALPFLIVMLLMCFGLYKALKDDWLKINSVQSHNTSVQFTKTNVSWESHIDVLLSHPSQQEAQDFLDKVAQPALSKVCESFLSRSISAEILNFDNRVRFVVPSEDHNDFVYGLRTRGFSITNPLESEVADGDTEYYRVEVFLEHGGQHYDVMGFTQDQILADVVTQYEKYLHYLHLSSSEYLGSEAN</sequence>
<evidence type="ECO:0000256" key="5">
    <source>
        <dbReference type="ARBA" id="ARBA00022692"/>
    </source>
</evidence>
<keyword evidence="6 8" id="KW-1133">Transmembrane helix</keyword>
<feature type="transmembrane region" description="Helical" evidence="8">
    <location>
        <begin position="90"/>
        <end position="109"/>
    </location>
</feature>
<feature type="transmembrane region" description="Helical" evidence="8">
    <location>
        <begin position="344"/>
        <end position="368"/>
    </location>
</feature>
<feature type="transmembrane region" description="Helical" evidence="8">
    <location>
        <begin position="226"/>
        <end position="247"/>
    </location>
</feature>
<reference evidence="9" key="1">
    <citation type="submission" date="2008-01" db="EMBL/GenBank/DDBJ databases">
        <title>Complete sequence of Shewanella halifaxensis HAW-EB4.</title>
        <authorList>
            <consortium name="US DOE Joint Genome Institute"/>
            <person name="Copeland A."/>
            <person name="Lucas S."/>
            <person name="Lapidus A."/>
            <person name="Glavina del Rio T."/>
            <person name="Dalin E."/>
            <person name="Tice H."/>
            <person name="Bruce D."/>
            <person name="Goodwin L."/>
            <person name="Pitluck S."/>
            <person name="Sims D."/>
            <person name="Brettin T."/>
            <person name="Detter J.C."/>
            <person name="Han C."/>
            <person name="Kuske C.R."/>
            <person name="Schmutz J."/>
            <person name="Larimer F."/>
            <person name="Land M."/>
            <person name="Hauser L."/>
            <person name="Kyrpides N."/>
            <person name="Kim E."/>
            <person name="Zhao J.-S."/>
            <person name="Richardson P."/>
        </authorList>
    </citation>
    <scope>NUCLEOTIDE SEQUENCE [LARGE SCALE GENOMIC DNA]</scope>
    <source>
        <strain evidence="9">HAW-EB4</strain>
    </source>
</reference>
<dbReference type="Pfam" id="PF02028">
    <property type="entry name" value="BCCT"/>
    <property type="match status" value="1"/>
</dbReference>
<evidence type="ECO:0000313" key="10">
    <source>
        <dbReference type="Proteomes" id="UP000001317"/>
    </source>
</evidence>
<organism evidence="9 10">
    <name type="scientific">Shewanella halifaxensis (strain HAW-EB4)</name>
    <dbReference type="NCBI Taxonomy" id="458817"/>
    <lineage>
        <taxon>Bacteria</taxon>
        <taxon>Pseudomonadati</taxon>
        <taxon>Pseudomonadota</taxon>
        <taxon>Gammaproteobacteria</taxon>
        <taxon>Alteromonadales</taxon>
        <taxon>Shewanellaceae</taxon>
        <taxon>Shewanella</taxon>
    </lineage>
</organism>
<feature type="transmembrane region" description="Helical" evidence="8">
    <location>
        <begin position="140"/>
        <end position="160"/>
    </location>
</feature>
<comment type="subcellular location">
    <subcellularLocation>
        <location evidence="1">Cell membrane</location>
        <topology evidence="1">Multi-pass membrane protein</topology>
    </subcellularLocation>
</comment>
<keyword evidence="10" id="KW-1185">Reference proteome</keyword>
<feature type="transmembrane region" description="Helical" evidence="8">
    <location>
        <begin position="443"/>
        <end position="462"/>
    </location>
</feature>
<feature type="transmembrane region" description="Helical" evidence="8">
    <location>
        <begin position="50"/>
        <end position="69"/>
    </location>
</feature>
<dbReference type="PROSITE" id="PS01303">
    <property type="entry name" value="BCCT"/>
    <property type="match status" value="1"/>
</dbReference>
<dbReference type="PANTHER" id="PTHR30047">
    <property type="entry name" value="HIGH-AFFINITY CHOLINE TRANSPORT PROTEIN-RELATED"/>
    <property type="match status" value="1"/>
</dbReference>
<accession>B0TML7</accession>
<gene>
    <name evidence="9" type="ordered locus">Shal_2825</name>
</gene>